<evidence type="ECO:0000256" key="2">
    <source>
        <dbReference type="ARBA" id="ARBA00011032"/>
    </source>
</evidence>
<sequence>MKYFVNVDMSELKIRFEEVPEKYRKMGGRWLTSQFVYDEVPPICHPLGPFNKLIFAPGIVTGTTAPCSGRISVGSKSPLTGGIKEANAGTPAAQALAKMGIKAIVIQGQPKVQNGYWILRIKGGSGSLEPAEEFIGMGIYEFAERVKKKYGKVDFAVIGPAGEKCMPAAGVCFNDKDGRPYRYAARGGLGAVMGAKGLKAIVIEDDCNNSSVTVVKQGNFKDGRRKLIEALRGHRMTKPGGLLNTYGMSFLMDVLNRIGALPTRNFRAGSFEGAHKLSGEVIVEMIKQRKGEGTIGYPCHPGCIIQCGHIWPCPDGVEHVDLKYESVWALGANCGIDDIDAIAELIWICNNYGLDTIEVGVTLGVAMEAGLLPFGGHREAKRLVMECAQGKLSGRFLGSGAATAGRLLGVRRVPVVKGQGMPGYDPRIVKGLGITYMTSPMGSDHTAGYTAAAEIFGIGGRVNPLASTGKTELSRYFQSITAFLDAAGFCLFILFAVLDIDDGFRGVVETCNGVLGTEWTADDVMLMGAEILRIERSFNEAAGFTKADDRTPEFMRYEPLPPHSQVYDVAAEELDGVFHNETR</sequence>
<comment type="cofactor">
    <cofactor evidence="8">
        <name>tungstopterin</name>
        <dbReference type="ChEBI" id="CHEBI:30402"/>
    </cofactor>
</comment>
<dbReference type="Gene3D" id="1.10.599.10">
    <property type="entry name" value="Aldehyde Ferredoxin Oxidoreductase Protein, subunit A, domain 3"/>
    <property type="match status" value="1"/>
</dbReference>
<keyword evidence="3" id="KW-0004">4Fe-4S</keyword>
<gene>
    <name evidence="10" type="primary">aor2</name>
    <name evidence="10" type="ordered locus">Tph_c07080</name>
</gene>
<dbReference type="STRING" id="1089553.Tph_c07080"/>
<evidence type="ECO:0000256" key="6">
    <source>
        <dbReference type="ARBA" id="ARBA00023004"/>
    </source>
</evidence>
<dbReference type="SUPFAM" id="SSF56228">
    <property type="entry name" value="Aldehyde ferredoxin oxidoreductase, N-terminal domain"/>
    <property type="match status" value="1"/>
</dbReference>
<dbReference type="InterPro" id="IPR051919">
    <property type="entry name" value="W-dependent_AOR"/>
</dbReference>
<dbReference type="OrthoDB" id="9763894at2"/>
<evidence type="ECO:0000256" key="8">
    <source>
        <dbReference type="ARBA" id="ARBA00049934"/>
    </source>
</evidence>
<dbReference type="KEGG" id="tpz:Tph_c07080"/>
<keyword evidence="7" id="KW-0411">Iron-sulfur</keyword>
<dbReference type="Gene3D" id="3.60.9.10">
    <property type="entry name" value="Aldehyde ferredoxin oxidoreductase, N-terminal domain"/>
    <property type="match status" value="1"/>
</dbReference>
<keyword evidence="4" id="KW-0479">Metal-binding</keyword>
<dbReference type="GO" id="GO:0033726">
    <property type="term" value="F:aldehyde ferredoxin oxidoreductase activity"/>
    <property type="evidence" value="ECO:0007669"/>
    <property type="project" value="UniProtKB-EC"/>
</dbReference>
<dbReference type="Pfam" id="PF01314">
    <property type="entry name" value="AFOR_C"/>
    <property type="match status" value="1"/>
</dbReference>
<dbReference type="Proteomes" id="UP000000467">
    <property type="component" value="Chromosome"/>
</dbReference>
<dbReference type="RefSeq" id="WP_015049857.1">
    <property type="nucleotide sequence ID" value="NC_018870.1"/>
</dbReference>
<dbReference type="GO" id="GO:0051539">
    <property type="term" value="F:4 iron, 4 sulfur cluster binding"/>
    <property type="evidence" value="ECO:0007669"/>
    <property type="project" value="UniProtKB-KW"/>
</dbReference>
<dbReference type="InterPro" id="IPR013985">
    <property type="entry name" value="Ald_Fedxn_OxRdtase_dom3"/>
</dbReference>
<organism evidence="10 11">
    <name type="scientific">Thermacetogenium phaeum (strain ATCC BAA-254 / DSM 26808 / PB)</name>
    <dbReference type="NCBI Taxonomy" id="1089553"/>
    <lineage>
        <taxon>Bacteria</taxon>
        <taxon>Bacillati</taxon>
        <taxon>Bacillota</taxon>
        <taxon>Clostridia</taxon>
        <taxon>Thermoanaerobacterales</taxon>
        <taxon>Thermoanaerobacteraceae</taxon>
        <taxon>Thermacetogenium</taxon>
    </lineage>
</organism>
<dbReference type="PANTHER" id="PTHR30038:SF0">
    <property type="entry name" value="TUNGSTEN-CONTAINING ALDEHYDE FERREDOXIN OXIDOREDUCTASE"/>
    <property type="match status" value="1"/>
</dbReference>
<name>K4LG38_THEPS</name>
<evidence type="ECO:0000313" key="10">
    <source>
        <dbReference type="EMBL" id="AFV10940.1"/>
    </source>
</evidence>
<evidence type="ECO:0000256" key="1">
    <source>
        <dbReference type="ARBA" id="ARBA00001966"/>
    </source>
</evidence>
<dbReference type="AlphaFoldDB" id="K4LG38"/>
<comment type="cofactor">
    <cofactor evidence="1">
        <name>[4Fe-4S] cluster</name>
        <dbReference type="ChEBI" id="CHEBI:49883"/>
    </cofactor>
</comment>
<dbReference type="InterPro" id="IPR036021">
    <property type="entry name" value="Tungsten_al_ferr_oxy-like_C"/>
</dbReference>
<comment type="similarity">
    <text evidence="2">Belongs to the AOR/FOR family.</text>
</comment>
<dbReference type="EMBL" id="CP003732">
    <property type="protein sequence ID" value="AFV10940.1"/>
    <property type="molecule type" value="Genomic_DNA"/>
</dbReference>
<feature type="domain" description="Aldehyde ferredoxin oxidoreductase N-terminal" evidence="9">
    <location>
        <begin position="1"/>
        <end position="207"/>
    </location>
</feature>
<dbReference type="PANTHER" id="PTHR30038">
    <property type="entry name" value="ALDEHYDE FERREDOXIN OXIDOREDUCTASE"/>
    <property type="match status" value="1"/>
</dbReference>
<reference evidence="10 11" key="1">
    <citation type="journal article" date="2012" name="BMC Genomics">
        <title>Genome-guided analysis of physiological and morphological traits of the fermentative acetate oxidizer Thermacetogenium phaeum.</title>
        <authorList>
            <person name="Oehler D."/>
            <person name="Poehlein A."/>
            <person name="Leimbach A."/>
            <person name="Muller N."/>
            <person name="Daniel R."/>
            <person name="Gottschalk G."/>
            <person name="Schink B."/>
        </authorList>
    </citation>
    <scope>NUCLEOTIDE SEQUENCE [LARGE SCALE GENOMIC DNA]</scope>
    <source>
        <strain evidence="11">ATCC BAA-254 / DSM 26808 / PB</strain>
    </source>
</reference>
<accession>K4LG38</accession>
<dbReference type="GO" id="GO:0009055">
    <property type="term" value="F:electron transfer activity"/>
    <property type="evidence" value="ECO:0007669"/>
    <property type="project" value="InterPro"/>
</dbReference>
<dbReference type="SUPFAM" id="SSF48310">
    <property type="entry name" value="Aldehyde ferredoxin oxidoreductase, C-terminal domains"/>
    <property type="match status" value="1"/>
</dbReference>
<keyword evidence="5 10" id="KW-0560">Oxidoreductase</keyword>
<evidence type="ECO:0000313" key="11">
    <source>
        <dbReference type="Proteomes" id="UP000000467"/>
    </source>
</evidence>
<dbReference type="SMART" id="SM00790">
    <property type="entry name" value="AFOR_N"/>
    <property type="match status" value="1"/>
</dbReference>
<evidence type="ECO:0000256" key="3">
    <source>
        <dbReference type="ARBA" id="ARBA00022485"/>
    </source>
</evidence>
<dbReference type="GO" id="GO:0046872">
    <property type="term" value="F:metal ion binding"/>
    <property type="evidence" value="ECO:0007669"/>
    <property type="project" value="UniProtKB-KW"/>
</dbReference>
<evidence type="ECO:0000259" key="9">
    <source>
        <dbReference type="SMART" id="SM00790"/>
    </source>
</evidence>
<protein>
    <submittedName>
        <fullName evidence="10">Tungsten-containing aldehyde ferredoxin oxidoreductase Aor</fullName>
        <ecNumber evidence="10">1.2.7.5</ecNumber>
    </submittedName>
</protein>
<dbReference type="InterPro" id="IPR001203">
    <property type="entry name" value="OxRdtase_Ald_Fedxn_C"/>
</dbReference>
<dbReference type="Pfam" id="PF02730">
    <property type="entry name" value="AFOR_N"/>
    <property type="match status" value="1"/>
</dbReference>
<keyword evidence="11" id="KW-1185">Reference proteome</keyword>
<dbReference type="InterPro" id="IPR036503">
    <property type="entry name" value="Ald_Fedxn_OxRdtase_N_sf"/>
</dbReference>
<dbReference type="EC" id="1.2.7.5" evidence="10"/>
<dbReference type="HOGENOM" id="CLU_020364_1_0_9"/>
<keyword evidence="6" id="KW-0408">Iron</keyword>
<dbReference type="Gene3D" id="1.10.569.10">
    <property type="entry name" value="Aldehyde Ferredoxin Oxidoreductase Protein, subunit A, domain 2"/>
    <property type="match status" value="1"/>
</dbReference>
<dbReference type="InterPro" id="IPR013984">
    <property type="entry name" value="Ald_Fedxn_OxRdtase_dom2"/>
</dbReference>
<evidence type="ECO:0000256" key="5">
    <source>
        <dbReference type="ARBA" id="ARBA00023002"/>
    </source>
</evidence>
<proteinExistence type="inferred from homology"/>
<evidence type="ECO:0000256" key="7">
    <source>
        <dbReference type="ARBA" id="ARBA00023014"/>
    </source>
</evidence>
<dbReference type="eggNOG" id="COG2414">
    <property type="taxonomic scope" value="Bacteria"/>
</dbReference>
<evidence type="ECO:0000256" key="4">
    <source>
        <dbReference type="ARBA" id="ARBA00022723"/>
    </source>
</evidence>
<dbReference type="InterPro" id="IPR013983">
    <property type="entry name" value="Ald_Fedxn_OxRdtase_N"/>
</dbReference>